<gene>
    <name evidence="11" type="ORF">J3U88_23950</name>
</gene>
<dbReference type="EC" id="2.7.6.1" evidence="1"/>
<dbReference type="InterPro" id="IPR005946">
    <property type="entry name" value="Rib-P_diPkinase"/>
</dbReference>
<feature type="domain" description="Phosphoribosyltransferase" evidence="9">
    <location>
        <begin position="169"/>
        <end position="272"/>
    </location>
</feature>
<dbReference type="GO" id="GO:0000287">
    <property type="term" value="F:magnesium ion binding"/>
    <property type="evidence" value="ECO:0007669"/>
    <property type="project" value="InterPro"/>
</dbReference>
<dbReference type="EMBL" id="JAFREP010000025">
    <property type="protein sequence ID" value="MBO1321552.1"/>
    <property type="molecule type" value="Genomic_DNA"/>
</dbReference>
<evidence type="ECO:0000256" key="7">
    <source>
        <dbReference type="ARBA" id="ARBA00049535"/>
    </source>
</evidence>
<evidence type="ECO:0000259" key="9">
    <source>
        <dbReference type="Pfam" id="PF00156"/>
    </source>
</evidence>
<evidence type="ECO:0000256" key="2">
    <source>
        <dbReference type="ARBA" id="ARBA00022679"/>
    </source>
</evidence>
<sequence length="337" mass="37643">MNHPEEWPLPETPATPHTPRLVYSTPNYRYFGDGLAQFDGYQSGGVERVVFPDGEIYMRLTEPVRDRDAVVVGGTINSQETMELFDLACGLVNHGADHLTIIVPFFGYSTMERQAKPGEIVTAKNRAILLSSIPRARVCNEIVMVDLHTAGIPHYFENHIRPYHLVNFRLIANIVRELGDLDQVILAGTDAGRAKWVEFLANQLHIPAAFVYKRRLSGTHTEIAGINADVEGKHVVIYDDMIRTGGSLIKAGQAYREAGAAKITAIATHGVFPGESYQRIRASGLFQELIITDTHPRVHQLHLQEKDDFLVIRSVIPELAAFLLDRDSWGNEIDIDL</sequence>
<dbReference type="InterPro" id="IPR029099">
    <property type="entry name" value="Pribosyltran_N"/>
</dbReference>
<evidence type="ECO:0000256" key="4">
    <source>
        <dbReference type="ARBA" id="ARBA00022741"/>
    </source>
</evidence>
<evidence type="ECO:0000256" key="5">
    <source>
        <dbReference type="ARBA" id="ARBA00022777"/>
    </source>
</evidence>
<dbReference type="NCBIfam" id="TIGR01251">
    <property type="entry name" value="ribP_PPkin"/>
    <property type="match status" value="1"/>
</dbReference>
<dbReference type="PANTHER" id="PTHR10210:SF32">
    <property type="entry name" value="RIBOSE-PHOSPHATE PYROPHOSPHOKINASE 2"/>
    <property type="match status" value="1"/>
</dbReference>
<keyword evidence="12" id="KW-1185">Reference proteome</keyword>
<evidence type="ECO:0000256" key="3">
    <source>
        <dbReference type="ARBA" id="ARBA00022727"/>
    </source>
</evidence>
<dbReference type="GO" id="GO:0005737">
    <property type="term" value="C:cytoplasm"/>
    <property type="evidence" value="ECO:0007669"/>
    <property type="project" value="TreeGrafter"/>
</dbReference>
<dbReference type="InterPro" id="IPR029057">
    <property type="entry name" value="PRTase-like"/>
</dbReference>
<dbReference type="Pfam" id="PF00156">
    <property type="entry name" value="Pribosyltran"/>
    <property type="match status" value="1"/>
</dbReference>
<keyword evidence="6" id="KW-0067">ATP-binding</keyword>
<keyword evidence="5" id="KW-0418">Kinase</keyword>
<protein>
    <recommendedName>
        <fullName evidence="1">ribose-phosphate diphosphokinase</fullName>
        <ecNumber evidence="1">2.7.6.1</ecNumber>
    </recommendedName>
</protein>
<keyword evidence="4" id="KW-0547">Nucleotide-binding</keyword>
<dbReference type="GO" id="GO:0006015">
    <property type="term" value="P:5-phosphoribose 1-diphosphate biosynthetic process"/>
    <property type="evidence" value="ECO:0007669"/>
    <property type="project" value="TreeGrafter"/>
</dbReference>
<dbReference type="GO" id="GO:0005524">
    <property type="term" value="F:ATP binding"/>
    <property type="evidence" value="ECO:0007669"/>
    <property type="project" value="UniProtKB-KW"/>
</dbReference>
<name>A0A8J7QBS8_9BACT</name>
<evidence type="ECO:0000256" key="1">
    <source>
        <dbReference type="ARBA" id="ARBA00013247"/>
    </source>
</evidence>
<dbReference type="SUPFAM" id="SSF53271">
    <property type="entry name" value="PRTase-like"/>
    <property type="match status" value="2"/>
</dbReference>
<dbReference type="InterPro" id="IPR000836">
    <property type="entry name" value="PRTase_dom"/>
</dbReference>
<evidence type="ECO:0000259" key="10">
    <source>
        <dbReference type="Pfam" id="PF13793"/>
    </source>
</evidence>
<dbReference type="GO" id="GO:0002189">
    <property type="term" value="C:ribose phosphate diphosphokinase complex"/>
    <property type="evidence" value="ECO:0007669"/>
    <property type="project" value="TreeGrafter"/>
</dbReference>
<dbReference type="CDD" id="cd06223">
    <property type="entry name" value="PRTases_typeI"/>
    <property type="match status" value="1"/>
</dbReference>
<dbReference type="GO" id="GO:0004749">
    <property type="term" value="F:ribose phosphate diphosphokinase activity"/>
    <property type="evidence" value="ECO:0007669"/>
    <property type="project" value="UniProtKB-EC"/>
</dbReference>
<reference evidence="11" key="1">
    <citation type="submission" date="2021-03" db="EMBL/GenBank/DDBJ databases">
        <authorList>
            <person name="Wang G."/>
        </authorList>
    </citation>
    <scope>NUCLEOTIDE SEQUENCE</scope>
    <source>
        <strain evidence="11">KCTC 12899</strain>
    </source>
</reference>
<keyword evidence="3 8" id="KW-0545">Nucleotide biosynthesis</keyword>
<dbReference type="Gene3D" id="3.40.50.2020">
    <property type="match status" value="2"/>
</dbReference>
<evidence type="ECO:0000256" key="6">
    <source>
        <dbReference type="ARBA" id="ARBA00022840"/>
    </source>
</evidence>
<dbReference type="GO" id="GO:0006164">
    <property type="term" value="P:purine nucleotide biosynthetic process"/>
    <property type="evidence" value="ECO:0007669"/>
    <property type="project" value="TreeGrafter"/>
</dbReference>
<comment type="catalytic activity">
    <reaction evidence="7">
        <text>D-ribose 5-phosphate + ATP = 5-phospho-alpha-D-ribose 1-diphosphate + AMP + H(+)</text>
        <dbReference type="Rhea" id="RHEA:15609"/>
        <dbReference type="ChEBI" id="CHEBI:15378"/>
        <dbReference type="ChEBI" id="CHEBI:30616"/>
        <dbReference type="ChEBI" id="CHEBI:58017"/>
        <dbReference type="ChEBI" id="CHEBI:78346"/>
        <dbReference type="ChEBI" id="CHEBI:456215"/>
        <dbReference type="EC" id="2.7.6.1"/>
    </reaction>
</comment>
<dbReference type="Pfam" id="PF13793">
    <property type="entry name" value="Pribosyltran_N"/>
    <property type="match status" value="1"/>
</dbReference>
<evidence type="ECO:0000256" key="8">
    <source>
        <dbReference type="RuleBase" id="RU004324"/>
    </source>
</evidence>
<comment type="caution">
    <text evidence="11">The sequence shown here is derived from an EMBL/GenBank/DDBJ whole genome shotgun (WGS) entry which is preliminary data.</text>
</comment>
<dbReference type="GO" id="GO:0016301">
    <property type="term" value="F:kinase activity"/>
    <property type="evidence" value="ECO:0007669"/>
    <property type="project" value="UniProtKB-KW"/>
</dbReference>
<dbReference type="RefSeq" id="WP_207861526.1">
    <property type="nucleotide sequence ID" value="NZ_JAFREP010000025.1"/>
</dbReference>
<dbReference type="AlphaFoldDB" id="A0A8J7QBS8"/>
<dbReference type="PANTHER" id="PTHR10210">
    <property type="entry name" value="RIBOSE-PHOSPHATE DIPHOSPHOKINASE FAMILY MEMBER"/>
    <property type="match status" value="1"/>
</dbReference>
<evidence type="ECO:0000313" key="12">
    <source>
        <dbReference type="Proteomes" id="UP000664417"/>
    </source>
</evidence>
<comment type="similarity">
    <text evidence="8">Belongs to the ribose-phosphate pyrophosphokinase family.</text>
</comment>
<feature type="domain" description="Ribose-phosphate pyrophosphokinase N-terminal" evidence="10">
    <location>
        <begin position="29"/>
        <end position="132"/>
    </location>
</feature>
<dbReference type="SMART" id="SM01400">
    <property type="entry name" value="Pribosyltran_N"/>
    <property type="match status" value="1"/>
</dbReference>
<organism evidence="11 12">
    <name type="scientific">Acanthopleuribacter pedis</name>
    <dbReference type="NCBI Taxonomy" id="442870"/>
    <lineage>
        <taxon>Bacteria</taxon>
        <taxon>Pseudomonadati</taxon>
        <taxon>Acidobacteriota</taxon>
        <taxon>Holophagae</taxon>
        <taxon>Acanthopleuribacterales</taxon>
        <taxon>Acanthopleuribacteraceae</taxon>
        <taxon>Acanthopleuribacter</taxon>
    </lineage>
</organism>
<accession>A0A8J7QBS8</accession>
<keyword evidence="2" id="KW-0808">Transferase</keyword>
<proteinExistence type="inferred from homology"/>
<evidence type="ECO:0000313" key="11">
    <source>
        <dbReference type="EMBL" id="MBO1321552.1"/>
    </source>
</evidence>
<dbReference type="Proteomes" id="UP000664417">
    <property type="component" value="Unassembled WGS sequence"/>
</dbReference>